<proteinExistence type="predicted"/>
<feature type="region of interest" description="Disordered" evidence="5">
    <location>
        <begin position="210"/>
        <end position="229"/>
    </location>
</feature>
<evidence type="ECO:0000256" key="5">
    <source>
        <dbReference type="SAM" id="MobiDB-lite"/>
    </source>
</evidence>
<sequence length="423" mass="47143">MSNTKQTSALRRRLACDRCHSFKLKCPRPSLRNDDTCARCLKAGVACSYSPSMRGQVRPKQMPALTTSSIIPVDNFNKSFDSEFLMPAFDANDDIFDNMVMDWAVPEDGLLIDNFESTSQLQPSAADASTTTSTGNEVVSSHKSDGNSRDDQIHILEHEPVQRPKSSPHYLGMDVPEALQSPNIFLQLTNMSLILESLARQLPSFRVHDQTRNTEETQPELSQHTESDDEVNFGVGKTYAMTHKLADIYVSIIEPTEQRKQLCHDNILDPIPMDSIDCSLLWLLFSCHNRLVDLWHAMLLHAKMVHDTDTDSHGHKARCARFKMGSYEPSSSSTVVAMEIIVLQELAMHLAARLNDLIAIIESTDETNGSGDAAQDNSQSLKATVLMAKALHERALAMRTEISQLKSMLEDSIAKRSSARKGQ</sequence>
<evidence type="ECO:0000256" key="4">
    <source>
        <dbReference type="ARBA" id="ARBA00023242"/>
    </source>
</evidence>
<dbReference type="GO" id="GO:0003677">
    <property type="term" value="F:DNA binding"/>
    <property type="evidence" value="ECO:0007669"/>
    <property type="project" value="UniProtKB-KW"/>
</dbReference>
<dbReference type="GO" id="GO:0000981">
    <property type="term" value="F:DNA-binding transcription factor activity, RNA polymerase II-specific"/>
    <property type="evidence" value="ECO:0007669"/>
    <property type="project" value="InterPro"/>
</dbReference>
<organism evidence="7 8">
    <name type="scientific">Talaromyces stipitatus (strain ATCC 10500 / CBS 375.48 / QM 6759 / NRRL 1006)</name>
    <name type="common">Penicillium stipitatum</name>
    <dbReference type="NCBI Taxonomy" id="441959"/>
    <lineage>
        <taxon>Eukaryota</taxon>
        <taxon>Fungi</taxon>
        <taxon>Dikarya</taxon>
        <taxon>Ascomycota</taxon>
        <taxon>Pezizomycotina</taxon>
        <taxon>Eurotiomycetes</taxon>
        <taxon>Eurotiomycetidae</taxon>
        <taxon>Eurotiales</taxon>
        <taxon>Trichocomaceae</taxon>
        <taxon>Talaromyces</taxon>
        <taxon>Talaromyces sect. Talaromyces</taxon>
    </lineage>
</organism>
<dbReference type="CDD" id="cd00067">
    <property type="entry name" value="GAL4"/>
    <property type="match status" value="1"/>
</dbReference>
<dbReference type="STRING" id="441959.B8M8S6"/>
<evidence type="ECO:0000313" key="7">
    <source>
        <dbReference type="EMBL" id="EED20589.1"/>
    </source>
</evidence>
<dbReference type="OMA" id="CHRLRIG"/>
<dbReference type="SMART" id="SM00066">
    <property type="entry name" value="GAL4"/>
    <property type="match status" value="1"/>
</dbReference>
<evidence type="ECO:0000259" key="6">
    <source>
        <dbReference type="PROSITE" id="PS50048"/>
    </source>
</evidence>
<dbReference type="GeneID" id="8102177"/>
<dbReference type="InterPro" id="IPR036864">
    <property type="entry name" value="Zn2-C6_fun-type_DNA-bd_sf"/>
</dbReference>
<keyword evidence="8" id="KW-1185">Reference proteome</keyword>
<feature type="domain" description="Zn(2)-C6 fungal-type" evidence="6">
    <location>
        <begin position="15"/>
        <end position="49"/>
    </location>
</feature>
<feature type="compositionally biased region" description="Basic and acidic residues" evidence="5">
    <location>
        <begin position="140"/>
        <end position="149"/>
    </location>
</feature>
<evidence type="ECO:0000256" key="1">
    <source>
        <dbReference type="ARBA" id="ARBA00023015"/>
    </source>
</evidence>
<keyword evidence="3" id="KW-0804">Transcription</keyword>
<dbReference type="PROSITE" id="PS50048">
    <property type="entry name" value="ZN2_CY6_FUNGAL_2"/>
    <property type="match status" value="1"/>
</dbReference>
<evidence type="ECO:0000256" key="2">
    <source>
        <dbReference type="ARBA" id="ARBA00023125"/>
    </source>
</evidence>
<feature type="region of interest" description="Disordered" evidence="5">
    <location>
        <begin position="121"/>
        <end position="149"/>
    </location>
</feature>
<dbReference type="GO" id="GO:0008270">
    <property type="term" value="F:zinc ion binding"/>
    <property type="evidence" value="ECO:0007669"/>
    <property type="project" value="InterPro"/>
</dbReference>
<dbReference type="HOGENOM" id="CLU_065605_0_0_1"/>
<dbReference type="EMBL" id="EQ962654">
    <property type="protein sequence ID" value="EED20589.1"/>
    <property type="molecule type" value="Genomic_DNA"/>
</dbReference>
<keyword evidence="1" id="KW-0805">Transcription regulation</keyword>
<dbReference type="VEuPathDB" id="FungiDB:TSTA_038010"/>
<dbReference type="Gene3D" id="4.10.240.10">
    <property type="entry name" value="Zn(2)-C6 fungal-type DNA-binding domain"/>
    <property type="match status" value="1"/>
</dbReference>
<name>B8M8S6_TALSN</name>
<accession>B8M8S6</accession>
<dbReference type="InterPro" id="IPR001138">
    <property type="entry name" value="Zn2Cys6_DnaBD"/>
</dbReference>
<dbReference type="AlphaFoldDB" id="B8M8S6"/>
<keyword evidence="4" id="KW-0539">Nucleus</keyword>
<gene>
    <name evidence="7" type="ORF">TSTA_038010</name>
</gene>
<dbReference type="Proteomes" id="UP000001745">
    <property type="component" value="Unassembled WGS sequence"/>
</dbReference>
<dbReference type="Pfam" id="PF00172">
    <property type="entry name" value="Zn_clus"/>
    <property type="match status" value="1"/>
</dbReference>
<dbReference type="PROSITE" id="PS00463">
    <property type="entry name" value="ZN2_CY6_FUNGAL_1"/>
    <property type="match status" value="1"/>
</dbReference>
<dbReference type="RefSeq" id="XP_002481023.1">
    <property type="nucleotide sequence ID" value="XM_002480978.1"/>
</dbReference>
<dbReference type="OrthoDB" id="4225349at2759"/>
<feature type="compositionally biased region" description="Low complexity" evidence="5">
    <location>
        <begin position="124"/>
        <end position="134"/>
    </location>
</feature>
<evidence type="ECO:0000313" key="8">
    <source>
        <dbReference type="Proteomes" id="UP000001745"/>
    </source>
</evidence>
<protein>
    <recommendedName>
        <fullName evidence="6">Zn(2)-C6 fungal-type domain-containing protein</fullName>
    </recommendedName>
</protein>
<keyword evidence="2" id="KW-0238">DNA-binding</keyword>
<dbReference type="PhylomeDB" id="B8M8S6"/>
<reference evidence="8" key="1">
    <citation type="journal article" date="2015" name="Genome Announc.">
        <title>Genome sequence of the AIDS-associated pathogen Penicillium marneffei (ATCC18224) and its near taxonomic relative Talaromyces stipitatus (ATCC10500).</title>
        <authorList>
            <person name="Nierman W.C."/>
            <person name="Fedorova-Abrams N.D."/>
            <person name="Andrianopoulos A."/>
        </authorList>
    </citation>
    <scope>NUCLEOTIDE SEQUENCE [LARGE SCALE GENOMIC DNA]</scope>
    <source>
        <strain evidence="8">ATCC 10500 / CBS 375.48 / QM 6759 / NRRL 1006</strain>
    </source>
</reference>
<dbReference type="SUPFAM" id="SSF57701">
    <property type="entry name" value="Zn2/Cys6 DNA-binding domain"/>
    <property type="match status" value="1"/>
</dbReference>
<evidence type="ECO:0000256" key="3">
    <source>
        <dbReference type="ARBA" id="ARBA00023163"/>
    </source>
</evidence>
<dbReference type="InParanoid" id="B8M8S6"/>